<evidence type="ECO:0000313" key="8">
    <source>
        <dbReference type="Proteomes" id="UP000187172"/>
    </source>
</evidence>
<comment type="caution">
    <text evidence="7">The sequence shown here is derived from an EMBL/GenBank/DDBJ whole genome shotgun (WGS) entry which is preliminary data.</text>
</comment>
<keyword evidence="3" id="KW-0378">Hydrolase</keyword>
<protein>
    <recommendedName>
        <fullName evidence="9">ChbG/HpnK family deacetylase</fullName>
    </recommendedName>
</protein>
<name>A0A1R1F3V3_9BACL</name>
<dbReference type="PANTHER" id="PTHR31609">
    <property type="entry name" value="YDJC DEACETYLASE FAMILY MEMBER"/>
    <property type="match status" value="1"/>
</dbReference>
<dbReference type="GO" id="GO:0019213">
    <property type="term" value="F:deacetylase activity"/>
    <property type="evidence" value="ECO:0007669"/>
    <property type="project" value="TreeGrafter"/>
</dbReference>
<reference evidence="7 8" key="1">
    <citation type="submission" date="2016-11" db="EMBL/GenBank/DDBJ databases">
        <title>Paenibacillus species isolates.</title>
        <authorList>
            <person name="Beno S.M."/>
        </authorList>
    </citation>
    <scope>NUCLEOTIDE SEQUENCE [LARGE SCALE GENOMIC DNA]</scope>
    <source>
        <strain evidence="7 8">FSL R5-0378</strain>
    </source>
</reference>
<dbReference type="Pfam" id="PF04794">
    <property type="entry name" value="YdjC"/>
    <property type="match status" value="1"/>
</dbReference>
<organism evidence="7 8">
    <name type="scientific">Paenibacillus rhizosphaerae</name>
    <dbReference type="NCBI Taxonomy" id="297318"/>
    <lineage>
        <taxon>Bacteria</taxon>
        <taxon>Bacillati</taxon>
        <taxon>Bacillota</taxon>
        <taxon>Bacilli</taxon>
        <taxon>Bacillales</taxon>
        <taxon>Paenibacillaceae</taxon>
        <taxon>Paenibacillus</taxon>
    </lineage>
</organism>
<evidence type="ECO:0000256" key="5">
    <source>
        <dbReference type="ARBA" id="ARBA00023277"/>
    </source>
</evidence>
<evidence type="ECO:0000256" key="6">
    <source>
        <dbReference type="SAM" id="MobiDB-lite"/>
    </source>
</evidence>
<feature type="region of interest" description="Disordered" evidence="6">
    <location>
        <begin position="256"/>
        <end position="310"/>
    </location>
</feature>
<dbReference type="InterPro" id="IPR006879">
    <property type="entry name" value="YdjC-like"/>
</dbReference>
<keyword evidence="4" id="KW-0460">Magnesium</keyword>
<evidence type="ECO:0000256" key="3">
    <source>
        <dbReference type="ARBA" id="ARBA00022801"/>
    </source>
</evidence>
<dbReference type="GO" id="GO:0005975">
    <property type="term" value="P:carbohydrate metabolic process"/>
    <property type="evidence" value="ECO:0007669"/>
    <property type="project" value="InterPro"/>
</dbReference>
<evidence type="ECO:0008006" key="9">
    <source>
        <dbReference type="Google" id="ProtNLM"/>
    </source>
</evidence>
<keyword evidence="5" id="KW-0119">Carbohydrate metabolism</keyword>
<dbReference type="Proteomes" id="UP000187172">
    <property type="component" value="Unassembled WGS sequence"/>
</dbReference>
<dbReference type="EMBL" id="MRTP01000001">
    <property type="protein sequence ID" value="OMF58737.1"/>
    <property type="molecule type" value="Genomic_DNA"/>
</dbReference>
<sequence>MNRQVIINADDFGLSPAVNRGIIEAYRAGGITSTSMMVNMPGLADAVHAARSLPGLGVGLHFNLTYGRPLSDPAAVPSLVRENGVFLDGKIRRSRNAADVAAELDAQWNRFLETSLFPTHLDSHQLLHQDDPVIYRVMAELACRHRIPLRRSQIDHPHLSPPALKMTDRVLLDTYGDSEGLQRLLRYIRSAPDGMTEIMCHPGYVDDVLRGLSEWTEIRERELRVFTNPEIAWTMQACSIEPVNFNAVRERPVLSDDGVSSAAPLKKTAVPRSSLAKRRSRSPITQTGRHANHKRRRRRSVTPSGKPPLP</sequence>
<dbReference type="SUPFAM" id="SSF88713">
    <property type="entry name" value="Glycoside hydrolase/deacetylase"/>
    <property type="match status" value="1"/>
</dbReference>
<evidence type="ECO:0000313" key="7">
    <source>
        <dbReference type="EMBL" id="OMF58737.1"/>
    </source>
</evidence>
<evidence type="ECO:0000256" key="4">
    <source>
        <dbReference type="ARBA" id="ARBA00022842"/>
    </source>
</evidence>
<comment type="cofactor">
    <cofactor evidence="1">
        <name>Mg(2+)</name>
        <dbReference type="ChEBI" id="CHEBI:18420"/>
    </cofactor>
</comment>
<dbReference type="RefSeq" id="WP_076168772.1">
    <property type="nucleotide sequence ID" value="NZ_MRTP01000001.1"/>
</dbReference>
<dbReference type="STRING" id="297318.BK138_09610"/>
<dbReference type="PANTHER" id="PTHR31609:SF1">
    <property type="entry name" value="CARBOHYDRATE DEACETYLASE"/>
    <property type="match status" value="1"/>
</dbReference>
<evidence type="ECO:0000256" key="2">
    <source>
        <dbReference type="ARBA" id="ARBA00022723"/>
    </source>
</evidence>
<dbReference type="GO" id="GO:0016787">
    <property type="term" value="F:hydrolase activity"/>
    <property type="evidence" value="ECO:0007669"/>
    <property type="project" value="UniProtKB-KW"/>
</dbReference>
<accession>A0A1R1F3V3</accession>
<dbReference type="InterPro" id="IPR011330">
    <property type="entry name" value="Glyco_hydro/deAcase_b/a-brl"/>
</dbReference>
<keyword evidence="8" id="KW-1185">Reference proteome</keyword>
<dbReference type="GO" id="GO:0046872">
    <property type="term" value="F:metal ion binding"/>
    <property type="evidence" value="ECO:0007669"/>
    <property type="project" value="UniProtKB-KW"/>
</dbReference>
<feature type="compositionally biased region" description="Basic residues" evidence="6">
    <location>
        <begin position="290"/>
        <end position="300"/>
    </location>
</feature>
<keyword evidence="2" id="KW-0479">Metal-binding</keyword>
<gene>
    <name evidence="7" type="ORF">BK138_09610</name>
</gene>
<proteinExistence type="predicted"/>
<evidence type="ECO:0000256" key="1">
    <source>
        <dbReference type="ARBA" id="ARBA00001946"/>
    </source>
</evidence>
<dbReference type="Gene3D" id="3.20.20.370">
    <property type="entry name" value="Glycoside hydrolase/deacetylase"/>
    <property type="match status" value="1"/>
</dbReference>
<dbReference type="AlphaFoldDB" id="A0A1R1F3V3"/>